<evidence type="ECO:0000313" key="1">
    <source>
        <dbReference type="EMBL" id="ALT68237.1"/>
    </source>
</evidence>
<dbReference type="RefSeq" id="WP_232299151.1">
    <property type="nucleotide sequence ID" value="NZ_CP011266.1"/>
</dbReference>
<proteinExistence type="predicted"/>
<dbReference type="PATRIC" id="fig|230361.4.peg.449"/>
<dbReference type="AlphaFoldDB" id="A0A0U3EI61"/>
<dbReference type="EMBL" id="CP011266">
    <property type="protein sequence ID" value="ALT68237.1"/>
    <property type="molecule type" value="Genomic_DNA"/>
</dbReference>
<gene>
    <name evidence="1" type="ORF">sm9_0435</name>
</gene>
<dbReference type="KEGG" id="mmil:sm9_0435"/>
<dbReference type="Proteomes" id="UP000067738">
    <property type="component" value="Chromosome"/>
</dbReference>
<dbReference type="GeneID" id="69101393"/>
<reference evidence="1 2" key="1">
    <citation type="submission" date="2015-04" db="EMBL/GenBank/DDBJ databases">
        <title>The complete genome sequence of the rumen methanogen Methanobrevibacter millerae SM9.</title>
        <authorList>
            <person name="Leahy S.C."/>
            <person name="Kelly W.J."/>
            <person name="Pacheco D.M."/>
            <person name="Li D."/>
            <person name="Altermann E."/>
            <person name="Attwood G.T."/>
        </authorList>
    </citation>
    <scope>NUCLEOTIDE SEQUENCE [LARGE SCALE GENOMIC DNA]</scope>
    <source>
        <strain evidence="1 2">SM9</strain>
    </source>
</reference>
<organism evidence="1 2">
    <name type="scientific">Methanobrevibacter millerae</name>
    <dbReference type="NCBI Taxonomy" id="230361"/>
    <lineage>
        <taxon>Archaea</taxon>
        <taxon>Methanobacteriati</taxon>
        <taxon>Methanobacteriota</taxon>
        <taxon>Methanomada group</taxon>
        <taxon>Methanobacteria</taxon>
        <taxon>Methanobacteriales</taxon>
        <taxon>Methanobacteriaceae</taxon>
        <taxon>Methanobrevibacter</taxon>
    </lineage>
</organism>
<sequence length="395" mass="44550">MTLIKELQINISMSNFTERSSSYSSNYDYILLDSLAGSSYSSLFRNDLKNLKIKTLDGTNCPVLYLPAYESKPAVILVRIPVAEISQTTKLILAVYDKSTTFSSSLSTSGEVQFFDANSDTYSDFFESCSGLSVEYDSIDSGNVIRSRFVPMDVSCLCTKNLSGQSCANGRVVFARFKRAGGAITTYDSFNYPYGSDELLISVFMQTDYNLTPYHEDMKFSSIITGQEKDYCLLDGVSDLVMSSSWDAYNSGTDEEGDWKQYHYHMRAGTGFSVSSDYLEGFSRNNPAHIHQTSYDEVMIDATFYEDSELSDFNYLDLKWLLVFPSPLFAANGIPTITVTEKDSKHGIRLYKGIHEYPKAYKGAILLWDANDENLEDTGLHLPDKIINHNWDWVF</sequence>
<evidence type="ECO:0000313" key="2">
    <source>
        <dbReference type="Proteomes" id="UP000067738"/>
    </source>
</evidence>
<accession>A0A0U3EI61</accession>
<name>A0A0U3EI61_9EURY</name>
<protein>
    <submittedName>
        <fullName evidence="1">Uncharacterized protein</fullName>
    </submittedName>
</protein>
<keyword evidence="2" id="KW-1185">Reference proteome</keyword>